<dbReference type="SUPFAM" id="SSF56801">
    <property type="entry name" value="Acetyl-CoA synthetase-like"/>
    <property type="match status" value="1"/>
</dbReference>
<dbReference type="RefSeq" id="WP_258342649.1">
    <property type="nucleotide sequence ID" value="NZ_BAAAYK010000037.1"/>
</dbReference>
<name>A0ABP6RLL3_9PSEU</name>
<feature type="domain" description="AMP-binding enzyme C-terminal" evidence="4">
    <location>
        <begin position="346"/>
        <end position="420"/>
    </location>
</feature>
<evidence type="ECO:0000313" key="7">
    <source>
        <dbReference type="EMBL" id="GAA3366304.1"/>
    </source>
</evidence>
<evidence type="ECO:0000256" key="1">
    <source>
        <dbReference type="ARBA" id="ARBA00006432"/>
    </source>
</evidence>
<reference evidence="8" key="2">
    <citation type="journal article" date="2019" name="Int. J. Syst. Evol. Microbiol.">
        <title>The Global Catalogue of Microorganisms (GCM) 10K type strain sequencing project: providing services to taxonomists for standard genome sequencing and annotation.</title>
        <authorList>
            <consortium name="The Broad Institute Genomics Platform"/>
            <consortium name="The Broad Institute Genome Sequencing Center for Infectious Disease"/>
            <person name="Wu L."/>
            <person name="Ma J."/>
        </authorList>
    </citation>
    <scope>NUCLEOTIDE SEQUENCE [LARGE SCALE GENOMIC DNA]</scope>
    <source>
        <strain evidence="8">JCM 9687</strain>
    </source>
</reference>
<keyword evidence="8" id="KW-1185">Reference proteome</keyword>
<dbReference type="InterPro" id="IPR000873">
    <property type="entry name" value="AMP-dep_synth/lig_dom"/>
</dbReference>
<comment type="caution">
    <text evidence="5">The sequence shown here is derived from an EMBL/GenBank/DDBJ whole genome shotgun (WGS) entry which is preliminary data.</text>
</comment>
<proteinExistence type="inferred from homology"/>
<evidence type="ECO:0000313" key="5">
    <source>
        <dbReference type="EMBL" id="GAA3354658.1"/>
    </source>
</evidence>
<reference evidence="5" key="3">
    <citation type="submission" date="2023-12" db="EMBL/GenBank/DDBJ databases">
        <authorList>
            <person name="Sun Q."/>
            <person name="Inoue M."/>
        </authorList>
    </citation>
    <scope>NUCLEOTIDE SEQUENCE</scope>
    <source>
        <strain evidence="5">JCM 9687</strain>
    </source>
</reference>
<gene>
    <name evidence="5" type="ORF">GCM10020366_12120</name>
    <name evidence="6" type="ORF">GCM10020366_12650</name>
    <name evidence="7" type="ORF">GCM10020366_69690</name>
</gene>
<evidence type="ECO:0000259" key="4">
    <source>
        <dbReference type="Pfam" id="PF13193"/>
    </source>
</evidence>
<organism evidence="5 8">
    <name type="scientific">Saccharopolyspora gregorii</name>
    <dbReference type="NCBI Taxonomy" id="33914"/>
    <lineage>
        <taxon>Bacteria</taxon>
        <taxon>Bacillati</taxon>
        <taxon>Actinomycetota</taxon>
        <taxon>Actinomycetes</taxon>
        <taxon>Pseudonocardiales</taxon>
        <taxon>Pseudonocardiaceae</taxon>
        <taxon>Saccharopolyspora</taxon>
    </lineage>
</organism>
<dbReference type="EMBL" id="BAAAYK010000037">
    <property type="protein sequence ID" value="GAA3354658.1"/>
    <property type="molecule type" value="Genomic_DNA"/>
</dbReference>
<feature type="domain" description="AMP-dependent synthetase/ligase" evidence="3">
    <location>
        <begin position="97"/>
        <end position="296"/>
    </location>
</feature>
<comment type="similarity">
    <text evidence="1">Belongs to the ATP-dependent AMP-binding enzyme family.</text>
</comment>
<evidence type="ECO:0000313" key="8">
    <source>
        <dbReference type="Proteomes" id="UP001500483"/>
    </source>
</evidence>
<evidence type="ECO:0000256" key="2">
    <source>
        <dbReference type="ARBA" id="ARBA00022598"/>
    </source>
</evidence>
<dbReference type="InterPro" id="IPR025110">
    <property type="entry name" value="AMP-bd_C"/>
</dbReference>
<evidence type="ECO:0000313" key="6">
    <source>
        <dbReference type="EMBL" id="GAA3354865.1"/>
    </source>
</evidence>
<dbReference type="Pfam" id="PF13193">
    <property type="entry name" value="AMP-binding_C"/>
    <property type="match status" value="1"/>
</dbReference>
<keyword evidence="2" id="KW-0436">Ligase</keyword>
<reference evidence="5" key="1">
    <citation type="journal article" date="2014" name="Int. J. Syst. Evol. Microbiol.">
        <title>Complete genome of a new Firmicutes species belonging to the dominant human colonic microbiota ('Ruminococcus bicirculans') reveals two chromosomes and a selective capacity to utilize plant glucans.</title>
        <authorList>
            <consortium name="NISC Comparative Sequencing Program"/>
            <person name="Wegmann U."/>
            <person name="Louis P."/>
            <person name="Goesmann A."/>
            <person name="Henrissat B."/>
            <person name="Duncan S.H."/>
            <person name="Flint H.J."/>
        </authorList>
    </citation>
    <scope>NUCLEOTIDE SEQUENCE</scope>
    <source>
        <strain evidence="5">JCM 9687</strain>
    </source>
</reference>
<dbReference type="EMBL" id="BAAAYK010000038">
    <property type="protein sequence ID" value="GAA3366304.1"/>
    <property type="molecule type" value="Genomic_DNA"/>
</dbReference>
<dbReference type="PANTHER" id="PTHR43201">
    <property type="entry name" value="ACYL-COA SYNTHETASE"/>
    <property type="match status" value="1"/>
</dbReference>
<dbReference type="Gene3D" id="3.30.300.30">
    <property type="match status" value="1"/>
</dbReference>
<dbReference type="PROSITE" id="PS00455">
    <property type="entry name" value="AMP_BINDING"/>
    <property type="match status" value="1"/>
</dbReference>
<evidence type="ECO:0000259" key="3">
    <source>
        <dbReference type="Pfam" id="PF00501"/>
    </source>
</evidence>
<dbReference type="InterPro" id="IPR042099">
    <property type="entry name" value="ANL_N_sf"/>
</dbReference>
<sequence length="441" mass="46765">MLPALISRVTCDDVASDGAELRRRAHGAARALAGVRRVAVDEPDPVHRLCWLLGAELAGAAALVVDPDWSRRDEVLADAAPEVVVSGAPEPGDPVARRGDERTWFYLPTTSGSSGAPKVLVRSRRSWSESFRALDVPLGPDDAVLVPGPLSSSLFLFGAVHALHGGASLRLLRRWSARAAAAACRDATVVHVVPAMLAALLSVWEREPEPRPRLRLVVCGGAAVGAELEARLHRVLPECELLEYYGAAELSLVAVRRGEPRLRPVVEVDVRDESGASLPPEVPGALWARSELVCDGHLRGGVLVPAAPGWRGVGDRAVRHEDGTVTVLGRAGSVIGTGGHLVAAEEVEAVLRAVGGVLDVVVAGTPHRRLGALVTAVLEVDPGSPPTRARLRDATRRLEPAKRPRRWLVLPELPRTPAGKPARAEVARLLRDGALDAEVPA</sequence>
<dbReference type="Pfam" id="PF00501">
    <property type="entry name" value="AMP-binding"/>
    <property type="match status" value="1"/>
</dbReference>
<dbReference type="InterPro" id="IPR045851">
    <property type="entry name" value="AMP-bd_C_sf"/>
</dbReference>
<dbReference type="InterPro" id="IPR020845">
    <property type="entry name" value="AMP-binding_CS"/>
</dbReference>
<dbReference type="Gene3D" id="3.40.50.12780">
    <property type="entry name" value="N-terminal domain of ligase-like"/>
    <property type="match status" value="1"/>
</dbReference>
<dbReference type="PANTHER" id="PTHR43201:SF5">
    <property type="entry name" value="MEDIUM-CHAIN ACYL-COA LIGASE ACSF2, MITOCHONDRIAL"/>
    <property type="match status" value="1"/>
</dbReference>
<dbReference type="Proteomes" id="UP001500483">
    <property type="component" value="Unassembled WGS sequence"/>
</dbReference>
<dbReference type="EMBL" id="BAAAYK010000038">
    <property type="protein sequence ID" value="GAA3354865.1"/>
    <property type="molecule type" value="Genomic_DNA"/>
</dbReference>
<accession>A0ABP6RLL3</accession>
<protein>
    <submittedName>
        <fullName evidence="5">AMP-binding protein</fullName>
    </submittedName>
</protein>